<keyword evidence="1" id="KW-0812">Transmembrane</keyword>
<feature type="transmembrane region" description="Helical" evidence="1">
    <location>
        <begin position="588"/>
        <end position="606"/>
    </location>
</feature>
<name>A0A0U4CJ32_9VIRU</name>
<organism evidence="2 3">
    <name type="scientific">Actinidia chlorotic ringspot-associated virus</name>
    <dbReference type="NCBI Taxonomy" id="1776763"/>
    <lineage>
        <taxon>Viruses</taxon>
        <taxon>Riboviria</taxon>
        <taxon>Orthornavirae</taxon>
        <taxon>Negarnaviricota</taxon>
        <taxon>Polyploviricotina</taxon>
        <taxon>Bunyaviricetes</taxon>
        <taxon>Elliovirales</taxon>
        <taxon>Fimoviridae</taxon>
        <taxon>Emaravirus</taxon>
        <taxon>Emaravirus actinidiae</taxon>
    </lineage>
</organism>
<proteinExistence type="predicted"/>
<keyword evidence="1" id="KW-1133">Transmembrane helix</keyword>
<evidence type="ECO:0000256" key="1">
    <source>
        <dbReference type="SAM" id="Phobius"/>
    </source>
</evidence>
<reference evidence="2 3" key="1">
    <citation type="submission" date="2015-09" db="EMBL/GenBank/DDBJ databases">
        <title>Identification and characterization of a novel single-stranded, multipartite, negative-sense RNA virus infecting kiwifruit trees.</title>
        <authorList>
            <person name="Hong N."/>
            <person name="Di Serio F."/>
            <person name="Zheng Y.Z."/>
            <person name="Wang G.P."/>
        </authorList>
    </citation>
    <scope>NUCLEOTIDE SEQUENCE [LARGE SCALE GENOMIC DNA]</scope>
    <source>
        <strain evidence="2">HN-6</strain>
    </source>
</reference>
<protein>
    <submittedName>
        <fullName evidence="2">Glycoprotein</fullName>
    </submittedName>
</protein>
<dbReference type="RefSeq" id="YP_009507926.1">
    <property type="nucleotide sequence ID" value="NC_038770.1"/>
</dbReference>
<sequence length="653" mass="75007">MKLIINSVCAILVISIMIYKVNTKVKFSPTPCSCESHIKRYESNYLFCVDSCKLKPITDKLYNSTCSYMSEITVVECNGNRLIASRPSGVTDSSYSWVVFMNKLVKLLTCVSVWLICYVNKAPILLLLSIFHHLSKIFIKKTKKTIRSCEHCNSEVLFSHVDCPTPSFSMRTDLNLVYYIMMIIIIATTAVKAEDKNQYNYYNHGDVTEIQIQDTEHFSQDFKSFGVLYNFYVENSHLEIEYTHFSNITKPVSHSFTEMTWSCYGQKDCEKEFMTKYNDKPDFAIKKVNDGGSCVFTTATICGKCISDHIVIAERVKAVKVSPYIDIKVTVGNRTDYIKIRDFDKYIMEPYYVKPVPVRDIETTNFIITGHHVYTGLLCMSPSESGCFGPNYIKDNTSYVYHVPKVHDPLTHDREIDLHYCDTIIGSDLSSLELTNYANHNNTIIRPYSFGMLSIGIPKEGYLTGDFCKSQVKVTSIVADGCYDCEQGFTIKVDYVESESCGAIICKYGLSKHEMFIDVHSNSVKFHAFTDMETLLITCNAYQESVKLSRSSETSVFFKNNLLARSNMDPIDYLHDLVKILSFDYKKYIFLISVFFMLIYLLYRTLKSLIHHVKIIRLDRKVRYHKKFDDVDGNNIRIQDHGEHIDLVFGPAD</sequence>
<dbReference type="OrthoDB" id="3855at10239"/>
<keyword evidence="1" id="KW-0472">Membrane</keyword>
<feature type="transmembrane region" description="Helical" evidence="1">
    <location>
        <begin position="111"/>
        <end position="134"/>
    </location>
</feature>
<feature type="transmembrane region" description="Helical" evidence="1">
    <location>
        <begin position="176"/>
        <end position="193"/>
    </location>
</feature>
<dbReference type="EMBL" id="KT861482">
    <property type="protein sequence ID" value="ALX00128.1"/>
    <property type="molecule type" value="Genomic_RNA"/>
</dbReference>
<accession>A0A0U4CJ32</accession>
<keyword evidence="3" id="KW-1185">Reference proteome</keyword>
<evidence type="ECO:0000313" key="2">
    <source>
        <dbReference type="EMBL" id="ALX00128.1"/>
    </source>
</evidence>
<dbReference type="KEGG" id="vg:37619117"/>
<dbReference type="GeneID" id="37619117"/>
<dbReference type="Proteomes" id="UP000234934">
    <property type="component" value="Genome"/>
</dbReference>
<evidence type="ECO:0000313" key="3">
    <source>
        <dbReference type="Proteomes" id="UP000234934"/>
    </source>
</evidence>